<dbReference type="EMBL" id="BAABAZ010000004">
    <property type="protein sequence ID" value="GAA4283174.1"/>
    <property type="molecule type" value="Genomic_DNA"/>
</dbReference>
<accession>A0ABP8EGW3</accession>
<proteinExistence type="predicted"/>
<evidence type="ECO:0000313" key="1">
    <source>
        <dbReference type="EMBL" id="GAA4283174.1"/>
    </source>
</evidence>
<dbReference type="InterPro" id="IPR018644">
    <property type="entry name" value="DUF2071"/>
</dbReference>
<reference evidence="2" key="1">
    <citation type="journal article" date="2019" name="Int. J. Syst. Evol. Microbiol.">
        <title>The Global Catalogue of Microorganisms (GCM) 10K type strain sequencing project: providing services to taxonomists for standard genome sequencing and annotation.</title>
        <authorList>
            <consortium name="The Broad Institute Genomics Platform"/>
            <consortium name="The Broad Institute Genome Sequencing Center for Infectious Disease"/>
            <person name="Wu L."/>
            <person name="Ma J."/>
        </authorList>
    </citation>
    <scope>NUCLEOTIDE SEQUENCE [LARGE SCALE GENOMIC DNA]</scope>
    <source>
        <strain evidence="2">JCM 17458</strain>
    </source>
</reference>
<comment type="caution">
    <text evidence="1">The sequence shown here is derived from an EMBL/GenBank/DDBJ whole genome shotgun (WGS) entry which is preliminary data.</text>
</comment>
<keyword evidence="2" id="KW-1185">Reference proteome</keyword>
<evidence type="ECO:0000313" key="2">
    <source>
        <dbReference type="Proteomes" id="UP001501586"/>
    </source>
</evidence>
<dbReference type="Pfam" id="PF09844">
    <property type="entry name" value="DUF2071"/>
    <property type="match status" value="1"/>
</dbReference>
<name>A0ABP8EGW3_9MICO</name>
<protein>
    <submittedName>
        <fullName evidence="1">Uncharacterized protein</fullName>
    </submittedName>
</protein>
<sequence>MPEWSTFRELNVRTYVRGPGGYDGVWFFTLDSPRRLMTWAGTSLDIPYRRREGECEELPGGVRYRFAGTPGSAVASLLGRRSGPASRRDAGAGEQVLVVRSGWSSAPLPGAARALAAALRPGERQHA</sequence>
<gene>
    <name evidence="1" type="ORF">GCM10022261_07050</name>
</gene>
<dbReference type="Proteomes" id="UP001501586">
    <property type="component" value="Unassembled WGS sequence"/>
</dbReference>
<organism evidence="1 2">
    <name type="scientific">Brevibacterium daeguense</name>
    <dbReference type="NCBI Taxonomy" id="909936"/>
    <lineage>
        <taxon>Bacteria</taxon>
        <taxon>Bacillati</taxon>
        <taxon>Actinomycetota</taxon>
        <taxon>Actinomycetes</taxon>
        <taxon>Micrococcales</taxon>
        <taxon>Brevibacteriaceae</taxon>
        <taxon>Brevibacterium</taxon>
    </lineage>
</organism>